<dbReference type="OrthoDB" id="2131339at2759"/>
<feature type="compositionally biased region" description="Basic and acidic residues" evidence="1">
    <location>
        <begin position="30"/>
        <end position="58"/>
    </location>
</feature>
<gene>
    <name evidence="3" type="ORF">BZG36_02390</name>
</gene>
<accession>A0A261Y182</accession>
<dbReference type="Pfam" id="PF11160">
    <property type="entry name" value="Hva1_TUDOR"/>
    <property type="match status" value="1"/>
</dbReference>
<name>A0A261Y182_9FUNG</name>
<evidence type="ECO:0000256" key="1">
    <source>
        <dbReference type="SAM" id="MobiDB-lite"/>
    </source>
</evidence>
<feature type="region of interest" description="Disordered" evidence="1">
    <location>
        <begin position="24"/>
        <end position="73"/>
    </location>
</feature>
<keyword evidence="4" id="KW-1185">Reference proteome</keyword>
<dbReference type="AlphaFoldDB" id="A0A261Y182"/>
<dbReference type="Proteomes" id="UP000242875">
    <property type="component" value="Unassembled WGS sequence"/>
</dbReference>
<organism evidence="3 4">
    <name type="scientific">Bifiguratus adelaidae</name>
    <dbReference type="NCBI Taxonomy" id="1938954"/>
    <lineage>
        <taxon>Eukaryota</taxon>
        <taxon>Fungi</taxon>
        <taxon>Fungi incertae sedis</taxon>
        <taxon>Mucoromycota</taxon>
        <taxon>Mucoromycotina</taxon>
        <taxon>Endogonomycetes</taxon>
        <taxon>Endogonales</taxon>
        <taxon>Endogonales incertae sedis</taxon>
        <taxon>Bifiguratus</taxon>
    </lineage>
</organism>
<evidence type="ECO:0000259" key="2">
    <source>
        <dbReference type="Pfam" id="PF11160"/>
    </source>
</evidence>
<evidence type="ECO:0000313" key="4">
    <source>
        <dbReference type="Proteomes" id="UP000242875"/>
    </source>
</evidence>
<protein>
    <recommendedName>
        <fullName evidence="2">Hypervirulence associated protein TUDOR domain-containing protein</fullName>
    </recommendedName>
</protein>
<feature type="domain" description="Hypervirulence associated protein TUDOR" evidence="2">
    <location>
        <begin position="8"/>
        <end position="69"/>
    </location>
</feature>
<dbReference type="EMBL" id="MVBO01000044">
    <property type="protein sequence ID" value="OZJ04356.1"/>
    <property type="molecule type" value="Genomic_DNA"/>
</dbReference>
<reference evidence="3 4" key="1">
    <citation type="journal article" date="2017" name="Mycologia">
        <title>Bifiguratus adelaidae, gen. et sp. nov., a new member of Mucoromycotina in endophytic and soil-dwelling habitats.</title>
        <authorList>
            <person name="Torres-Cruz T.J."/>
            <person name="Billingsley Tobias T.L."/>
            <person name="Almatruk M."/>
            <person name="Hesse C."/>
            <person name="Kuske C.R."/>
            <person name="Desiro A."/>
            <person name="Benucci G.M."/>
            <person name="Bonito G."/>
            <person name="Stajich J.E."/>
            <person name="Dunlap C."/>
            <person name="Arnold A.E."/>
            <person name="Porras-Alfaro A."/>
        </authorList>
    </citation>
    <scope>NUCLEOTIDE SEQUENCE [LARGE SCALE GENOMIC DNA]</scope>
    <source>
        <strain evidence="3 4">AZ0501</strain>
    </source>
</reference>
<sequence>MPQDLKKGDEVQWNGTAHGVVAEKQTSGKMAKEIKGKDISKNADKENPAVHVEREESGKNPVVKRASELSKTE</sequence>
<comment type="caution">
    <text evidence="3">The sequence shown here is derived from an EMBL/GenBank/DDBJ whole genome shotgun (WGS) entry which is preliminary data.</text>
</comment>
<proteinExistence type="predicted"/>
<evidence type="ECO:0000313" key="3">
    <source>
        <dbReference type="EMBL" id="OZJ04356.1"/>
    </source>
</evidence>
<dbReference type="InterPro" id="IPR021331">
    <property type="entry name" value="Hva1_TUDOR"/>
</dbReference>